<proteinExistence type="predicted"/>
<evidence type="ECO:0000313" key="2">
    <source>
        <dbReference type="Proteomes" id="UP000518752"/>
    </source>
</evidence>
<dbReference type="OrthoDB" id="3210866at2759"/>
<name>A0A8H5HVV1_9AGAR</name>
<accession>A0A8H5HVV1</accession>
<comment type="caution">
    <text evidence="1">The sequence shown here is derived from an EMBL/GenBank/DDBJ whole genome shotgun (WGS) entry which is preliminary data.</text>
</comment>
<dbReference type="Proteomes" id="UP000518752">
    <property type="component" value="Unassembled WGS sequence"/>
</dbReference>
<keyword evidence="2" id="KW-1185">Reference proteome</keyword>
<evidence type="ECO:0008006" key="3">
    <source>
        <dbReference type="Google" id="ProtNLM"/>
    </source>
</evidence>
<evidence type="ECO:0000313" key="1">
    <source>
        <dbReference type="EMBL" id="KAF5390393.1"/>
    </source>
</evidence>
<protein>
    <recommendedName>
        <fullName evidence="3">SAP domain-containing protein</fullName>
    </recommendedName>
</protein>
<gene>
    <name evidence="1" type="ORF">D9757_005278</name>
</gene>
<organism evidence="1 2">
    <name type="scientific">Collybiopsis confluens</name>
    <dbReference type="NCBI Taxonomy" id="2823264"/>
    <lineage>
        <taxon>Eukaryota</taxon>
        <taxon>Fungi</taxon>
        <taxon>Dikarya</taxon>
        <taxon>Basidiomycota</taxon>
        <taxon>Agaricomycotina</taxon>
        <taxon>Agaricomycetes</taxon>
        <taxon>Agaricomycetidae</taxon>
        <taxon>Agaricales</taxon>
        <taxon>Marasmiineae</taxon>
        <taxon>Omphalotaceae</taxon>
        <taxon>Collybiopsis</taxon>
    </lineage>
</organism>
<reference evidence="1 2" key="1">
    <citation type="journal article" date="2020" name="ISME J.">
        <title>Uncovering the hidden diversity of litter-decomposition mechanisms in mushroom-forming fungi.</title>
        <authorList>
            <person name="Floudas D."/>
            <person name="Bentzer J."/>
            <person name="Ahren D."/>
            <person name="Johansson T."/>
            <person name="Persson P."/>
            <person name="Tunlid A."/>
        </authorList>
    </citation>
    <scope>NUCLEOTIDE SEQUENCE [LARGE SCALE GENOMIC DNA]</scope>
    <source>
        <strain evidence="1 2">CBS 406.79</strain>
    </source>
</reference>
<sequence>MDAKTSASTSPLSKIDKSAYCDVESLNINGQEIRVRRPIEPQPAGTVQLPAQFTGDVFFVRYENLASLTKRATLVQLCKDYQLSSAGNRDVLRERIEGFSENPIQWQNLLYGATRSHRGQRTVSDGKIAKPPKNSLESKKVSKLKRSTIRRNELMGLPLNTPVHATIFGTERSKDRRTLEDKMNFVRLAEEFCKTHPYVPLEEIRRRTAVSEEAKKRADPTTMLSEYAQSTNMQLSNIAMIIGELAGRLSPNLSLFPSSMIIPDPRPSQLAILASAAGSTNTEMVSVDGSRPSAISVSPSSSMVELSPVADICRTASSLALGLPRSSAALVPAASNDDVIMADADADADMSNRVGCKLATTTSEDPLYTIKLGYGQILQFRYSEIPNPALQISFSDNIARLGRVWDDEADGNDVHAEMKWDPADCANLLSINGTPVALRYWCDNGRYWLMLSHRFVLETDIAIKFVAEYYHRFGTPDAFWTNFLGSDGEHLQWKFICARLRDVRGDQEQELVDQARAEYGDQFAKVFGGRGGKVLEQKSAIARRYLSLKKNSVSEIN</sequence>
<dbReference type="AlphaFoldDB" id="A0A8H5HVV1"/>
<dbReference type="EMBL" id="JAACJN010000015">
    <property type="protein sequence ID" value="KAF5390393.1"/>
    <property type="molecule type" value="Genomic_DNA"/>
</dbReference>